<feature type="domain" description="F-box" evidence="2">
    <location>
        <begin position="82"/>
        <end position="128"/>
    </location>
</feature>
<dbReference type="RefSeq" id="XP_014668773.1">
    <property type="nucleotide sequence ID" value="XM_014813287.1"/>
</dbReference>
<evidence type="ECO:0000259" key="2">
    <source>
        <dbReference type="PROSITE" id="PS50181"/>
    </source>
</evidence>
<evidence type="ECO:0000313" key="7">
    <source>
        <dbReference type="RefSeq" id="XP_014668776.1"/>
    </source>
</evidence>
<keyword evidence="3" id="KW-1185">Reference proteome</keyword>
<dbReference type="InterPro" id="IPR036047">
    <property type="entry name" value="F-box-like_dom_sf"/>
</dbReference>
<sequence>MGSKKTPCSTVSYLKSSWTPLNNVETNAQVFQERRALLGKWYDMWSDAQRVIILEDLIGKLSLSHLEAIRVLVDRRLPIKCHDFTRLLPRVLTLHILSYLDPRSLCRCAQVCWSWKYVAELDQLWMPKCMRFGWLPAPTPSTHEPDAWKRLYAKRIKELNLTRPKRPSSVKTCDSGTGRKSTRPQSSWCRPRSPSPDRRPRTRPSSATDAVVEKNQKNKVPPWRDSDPHPTDTLRMNYLDNDMLASSKHYMAIKTKLKAAATAINATTKLMAKHSDHISDKALALPSSGGGDVASSLTVTPLRRVKPKSVINATGSGDAQATEIASGDDHLFSSRISLPASPAANTEDKLSASALGGATLDASSISSQKLLELMRQFAVASMELAPAAGKDSDIPLSGRQMAPLLSLPAAGVGKRHSRQISNAIDHRESSRLSSTLVPVDGVESLRKREWKIPAYTAEDSD</sequence>
<dbReference type="RefSeq" id="XP_014668776.1">
    <property type="nucleotide sequence ID" value="XM_014813290.1"/>
</dbReference>
<feature type="compositionally biased region" description="Basic and acidic residues" evidence="1">
    <location>
        <begin position="211"/>
        <end position="232"/>
    </location>
</feature>
<dbReference type="InterPro" id="IPR052805">
    <property type="entry name" value="GEF_Ubiquitin-Prot_Reg"/>
</dbReference>
<dbReference type="RefSeq" id="XP_014668775.1">
    <property type="nucleotide sequence ID" value="XM_014813289.1"/>
</dbReference>
<dbReference type="SUPFAM" id="SSF81383">
    <property type="entry name" value="F-box domain"/>
    <property type="match status" value="1"/>
</dbReference>
<reference evidence="4 5" key="1">
    <citation type="submission" date="2025-05" db="UniProtKB">
        <authorList>
            <consortium name="RefSeq"/>
        </authorList>
    </citation>
    <scope>IDENTIFICATION</scope>
</reference>
<name>A0ABM1E9A2_PRICU</name>
<dbReference type="GeneID" id="106810032"/>
<feature type="region of interest" description="Disordered" evidence="1">
    <location>
        <begin position="164"/>
        <end position="232"/>
    </location>
</feature>
<organism evidence="3 4">
    <name type="scientific">Priapulus caudatus</name>
    <name type="common">Priapulid worm</name>
    <dbReference type="NCBI Taxonomy" id="37621"/>
    <lineage>
        <taxon>Eukaryota</taxon>
        <taxon>Metazoa</taxon>
        <taxon>Ecdysozoa</taxon>
        <taxon>Scalidophora</taxon>
        <taxon>Priapulida</taxon>
        <taxon>Priapulimorpha</taxon>
        <taxon>Priapulimorphida</taxon>
        <taxon>Priapulidae</taxon>
        <taxon>Priapulus</taxon>
    </lineage>
</organism>
<dbReference type="InterPro" id="IPR001810">
    <property type="entry name" value="F-box_dom"/>
</dbReference>
<accession>A0ABM1E9A2</accession>
<evidence type="ECO:0000256" key="1">
    <source>
        <dbReference type="SAM" id="MobiDB-lite"/>
    </source>
</evidence>
<dbReference type="Gene3D" id="1.20.1280.50">
    <property type="match status" value="1"/>
</dbReference>
<gene>
    <name evidence="4 5 6 7" type="primary">LOC106810032</name>
</gene>
<dbReference type="Pfam" id="PF12937">
    <property type="entry name" value="F-box-like"/>
    <property type="match status" value="1"/>
</dbReference>
<evidence type="ECO:0000313" key="4">
    <source>
        <dbReference type="RefSeq" id="XP_014668773.1"/>
    </source>
</evidence>
<dbReference type="PROSITE" id="PS50181">
    <property type="entry name" value="FBOX"/>
    <property type="match status" value="1"/>
</dbReference>
<feature type="compositionally biased region" description="Low complexity" evidence="1">
    <location>
        <begin position="183"/>
        <end position="192"/>
    </location>
</feature>
<dbReference type="PANTHER" id="PTHR46857">
    <property type="entry name" value="EPITHELIAL CELL-TRANSFORMING SEQUENCE 2 ONCOGENE-LIKE"/>
    <property type="match status" value="1"/>
</dbReference>
<protein>
    <submittedName>
        <fullName evidence="4 5">Uncharacterized protein LOC106810032 isoform X1</fullName>
    </submittedName>
</protein>
<proteinExistence type="predicted"/>
<dbReference type="Proteomes" id="UP000695022">
    <property type="component" value="Unplaced"/>
</dbReference>
<feature type="compositionally biased region" description="Polar residues" evidence="1">
    <location>
        <begin position="169"/>
        <end position="179"/>
    </location>
</feature>
<evidence type="ECO:0000313" key="5">
    <source>
        <dbReference type="RefSeq" id="XP_014668774.1"/>
    </source>
</evidence>
<dbReference type="SMART" id="SM00256">
    <property type="entry name" value="FBOX"/>
    <property type="match status" value="1"/>
</dbReference>
<dbReference type="PANTHER" id="PTHR46857:SF2">
    <property type="entry name" value="F-BOX ONLY PROTEIN 16"/>
    <property type="match status" value="1"/>
</dbReference>
<evidence type="ECO:0000313" key="3">
    <source>
        <dbReference type="Proteomes" id="UP000695022"/>
    </source>
</evidence>
<dbReference type="CDD" id="cd22172">
    <property type="entry name" value="F-box_FBXO16"/>
    <property type="match status" value="1"/>
</dbReference>
<evidence type="ECO:0000313" key="6">
    <source>
        <dbReference type="RefSeq" id="XP_014668775.1"/>
    </source>
</evidence>
<dbReference type="RefSeq" id="XP_014668774.1">
    <property type="nucleotide sequence ID" value="XM_014813288.1"/>
</dbReference>